<dbReference type="OrthoDB" id="9786503at2"/>
<dbReference type="GO" id="GO:0032259">
    <property type="term" value="P:methylation"/>
    <property type="evidence" value="ECO:0007669"/>
    <property type="project" value="UniProtKB-KW"/>
</dbReference>
<dbReference type="EMBL" id="SHLA01000001">
    <property type="protein sequence ID" value="RZU62758.1"/>
    <property type="molecule type" value="Genomic_DNA"/>
</dbReference>
<dbReference type="Gene3D" id="3.40.50.150">
    <property type="entry name" value="Vaccinia Virus protein VP39"/>
    <property type="match status" value="1"/>
</dbReference>
<dbReference type="InterPro" id="IPR041698">
    <property type="entry name" value="Methyltransf_25"/>
</dbReference>
<reference evidence="4 5" key="1">
    <citation type="submission" date="2019-02" db="EMBL/GenBank/DDBJ databases">
        <title>Sequencing the genomes of 1000 actinobacteria strains.</title>
        <authorList>
            <person name="Klenk H.-P."/>
        </authorList>
    </citation>
    <scope>NUCLEOTIDE SEQUENCE [LARGE SCALE GENOMIC DNA]</scope>
    <source>
        <strain evidence="4 5">DSM 17364</strain>
    </source>
</reference>
<dbReference type="Pfam" id="PF13649">
    <property type="entry name" value="Methyltransf_25"/>
    <property type="match status" value="1"/>
</dbReference>
<evidence type="ECO:0000259" key="3">
    <source>
        <dbReference type="Pfam" id="PF13649"/>
    </source>
</evidence>
<feature type="domain" description="Methyltransferase" evidence="3">
    <location>
        <begin position="57"/>
        <end position="148"/>
    </location>
</feature>
<dbReference type="PANTHER" id="PTHR43861">
    <property type="entry name" value="TRANS-ACONITATE 2-METHYLTRANSFERASE-RELATED"/>
    <property type="match status" value="1"/>
</dbReference>
<dbReference type="AlphaFoldDB" id="A0A4Q8AEU1"/>
<dbReference type="RefSeq" id="WP_130451290.1">
    <property type="nucleotide sequence ID" value="NZ_SHLA01000001.1"/>
</dbReference>
<feature type="compositionally biased region" description="Basic and acidic residues" evidence="2">
    <location>
        <begin position="160"/>
        <end position="182"/>
    </location>
</feature>
<dbReference type="Proteomes" id="UP000292685">
    <property type="component" value="Unassembled WGS sequence"/>
</dbReference>
<sequence>MTSDANQHTGPADGDAPSFDKDFWEEHWEDPERGGAAAPANPYVVAETRDLSPGRALDAGCGTGTEALALAATGWDVTGVDLSERAIATARERAAAGGAAGLTHWIAADLTVWEPERPLDLVMTNYAHASIPQLDLYRRIAEWVAPGGTLLIVGHLDHGGHGHDHDDAGDRHGEHSEEHDGDWPPAEATVTGDRIAGVLDPALWRIETVAEHTRTLPGHDGERTLRDVVVRATRHVGD</sequence>
<evidence type="ECO:0000256" key="2">
    <source>
        <dbReference type="SAM" id="MobiDB-lite"/>
    </source>
</evidence>
<proteinExistence type="predicted"/>
<keyword evidence="5" id="KW-1185">Reference proteome</keyword>
<protein>
    <submittedName>
        <fullName evidence="4">Methyltransferase family protein</fullName>
    </submittedName>
</protein>
<dbReference type="CDD" id="cd02440">
    <property type="entry name" value="AdoMet_MTases"/>
    <property type="match status" value="1"/>
</dbReference>
<feature type="compositionally biased region" description="Basic and acidic residues" evidence="2">
    <location>
        <begin position="18"/>
        <end position="33"/>
    </location>
</feature>
<name>A0A4Q8AEU1_9MICC</name>
<gene>
    <name evidence="4" type="ORF">EV380_2360</name>
</gene>
<feature type="region of interest" description="Disordered" evidence="2">
    <location>
        <begin position="1"/>
        <end position="39"/>
    </location>
</feature>
<organism evidence="4 5">
    <name type="scientific">Zhihengliuella halotolerans</name>
    <dbReference type="NCBI Taxonomy" id="370736"/>
    <lineage>
        <taxon>Bacteria</taxon>
        <taxon>Bacillati</taxon>
        <taxon>Actinomycetota</taxon>
        <taxon>Actinomycetes</taxon>
        <taxon>Micrococcales</taxon>
        <taxon>Micrococcaceae</taxon>
        <taxon>Zhihengliuella</taxon>
    </lineage>
</organism>
<feature type="region of interest" description="Disordered" evidence="2">
    <location>
        <begin position="160"/>
        <end position="188"/>
    </location>
</feature>
<dbReference type="GO" id="GO:0008168">
    <property type="term" value="F:methyltransferase activity"/>
    <property type="evidence" value="ECO:0007669"/>
    <property type="project" value="UniProtKB-KW"/>
</dbReference>
<dbReference type="SUPFAM" id="SSF53335">
    <property type="entry name" value="S-adenosyl-L-methionine-dependent methyltransferases"/>
    <property type="match status" value="1"/>
</dbReference>
<evidence type="ECO:0000313" key="4">
    <source>
        <dbReference type="EMBL" id="RZU62758.1"/>
    </source>
</evidence>
<accession>A0A4Q8AEU1</accession>
<comment type="caution">
    <text evidence="4">The sequence shown here is derived from an EMBL/GenBank/DDBJ whole genome shotgun (WGS) entry which is preliminary data.</text>
</comment>
<keyword evidence="1 4" id="KW-0808">Transferase</keyword>
<evidence type="ECO:0000256" key="1">
    <source>
        <dbReference type="ARBA" id="ARBA00022679"/>
    </source>
</evidence>
<dbReference type="InterPro" id="IPR029063">
    <property type="entry name" value="SAM-dependent_MTases_sf"/>
</dbReference>
<keyword evidence="4" id="KW-0489">Methyltransferase</keyword>
<evidence type="ECO:0000313" key="5">
    <source>
        <dbReference type="Proteomes" id="UP000292685"/>
    </source>
</evidence>